<proteinExistence type="predicted"/>
<dbReference type="GO" id="GO:0016491">
    <property type="term" value="F:oxidoreductase activity"/>
    <property type="evidence" value="ECO:0007669"/>
    <property type="project" value="InterPro"/>
</dbReference>
<accession>A0A6P0HI94</accession>
<organism evidence="2 3">
    <name type="scientific">Nocardioides zeae</name>
    <dbReference type="NCBI Taxonomy" id="1457234"/>
    <lineage>
        <taxon>Bacteria</taxon>
        <taxon>Bacillati</taxon>
        <taxon>Actinomycetota</taxon>
        <taxon>Actinomycetes</taxon>
        <taxon>Propionibacteriales</taxon>
        <taxon>Nocardioidaceae</taxon>
        <taxon>Nocardioides</taxon>
    </lineage>
</organism>
<feature type="domain" description="ER-bound oxygenase mpaB/mpaB'/Rubber oxygenase catalytic" evidence="1">
    <location>
        <begin position="164"/>
        <end position="354"/>
    </location>
</feature>
<evidence type="ECO:0000313" key="2">
    <source>
        <dbReference type="EMBL" id="NEN77974.1"/>
    </source>
</evidence>
<evidence type="ECO:0000259" key="1">
    <source>
        <dbReference type="Pfam" id="PF09995"/>
    </source>
</evidence>
<dbReference type="EMBL" id="JAAGXA010000004">
    <property type="protein sequence ID" value="NEN77974.1"/>
    <property type="molecule type" value="Genomic_DNA"/>
</dbReference>
<keyword evidence="3" id="KW-1185">Reference proteome</keyword>
<dbReference type="Pfam" id="PF09995">
    <property type="entry name" value="MPAB_Lcp_cat"/>
    <property type="match status" value="1"/>
</dbReference>
<dbReference type="Proteomes" id="UP000468687">
    <property type="component" value="Unassembled WGS sequence"/>
</dbReference>
<dbReference type="PANTHER" id="PTHR37539:SF1">
    <property type="entry name" value="ER-BOUND OXYGENASE MPAB_MPAB'_RUBBER OXYGENASE CATALYTIC DOMAIN-CONTAINING PROTEIN"/>
    <property type="match status" value="1"/>
</dbReference>
<gene>
    <name evidence="2" type="ORF">G3T38_06760</name>
</gene>
<dbReference type="InterPro" id="IPR018713">
    <property type="entry name" value="MPAB/Lcp_cat_dom"/>
</dbReference>
<dbReference type="PANTHER" id="PTHR37539">
    <property type="entry name" value="SECRETED PROTEIN-RELATED"/>
    <property type="match status" value="1"/>
</dbReference>
<reference evidence="2 3" key="1">
    <citation type="journal article" date="2014" name="Int. J. Syst. Evol. Microbiol.">
        <title>Nocardioides zeae sp. nov., isolated from the stem of Zea mays.</title>
        <authorList>
            <person name="Glaeser S.P."/>
            <person name="McInroy J.A."/>
            <person name="Busse H.J."/>
            <person name="Kampfer P."/>
        </authorList>
    </citation>
    <scope>NUCLEOTIDE SEQUENCE [LARGE SCALE GENOMIC DNA]</scope>
    <source>
        <strain evidence="2 3">JCM 30728</strain>
    </source>
</reference>
<evidence type="ECO:0000313" key="3">
    <source>
        <dbReference type="Proteomes" id="UP000468687"/>
    </source>
</evidence>
<protein>
    <submittedName>
        <fullName evidence="2">DUF2236 domain-containing protein</fullName>
    </submittedName>
</protein>
<name>A0A6P0HI94_9ACTN</name>
<dbReference type="AlphaFoldDB" id="A0A6P0HI94"/>
<dbReference type="RefSeq" id="WP_163771354.1">
    <property type="nucleotide sequence ID" value="NZ_JAAGXA010000004.1"/>
</dbReference>
<comment type="caution">
    <text evidence="2">The sequence shown here is derived from an EMBL/GenBank/DDBJ whole genome shotgun (WGS) entry which is preliminary data.</text>
</comment>
<sequence length="409" mass="44842">MSASLQPEVTGPAAPPSRFRAAEARGRRLGRTLRAVARVREVDEDLMARIGTGFRQQDEVGARLAAALRLPAGDPRRVTHRQLRVALADGVGAVPDAPEALRTFLAHVEATPAWVDPALVEEGARVYRRLGQNAADVLLQLSLIGGYRFGGPPDLLVATGGLVGDSTRRRLAETQTWTAALSRPGALQRDADGRWGEGWRLTVHVRAMHALVNAGFTDSWDVEQWGLPINQADQAGTLGLFDGVVLLGARALGVPVTPAESRAVMHLWKYVGWLLGVDEQWLVDDERERHRINYHVLLAQGDVTPAGARLSQDIVAMLRTLPHGRWKAERTLSMLSLFLGAESMRDLGLPWRPPWAHAYVLGLNTWRYRIDRRLPGGRARLDRWGDAVVERVMADYFGTDAPAVGALPG</sequence>
<dbReference type="InterPro" id="IPR037473">
    <property type="entry name" value="Lcp-like"/>
</dbReference>